<dbReference type="PRINTS" id="PR00391">
    <property type="entry name" value="PITRANSFER"/>
</dbReference>
<evidence type="ECO:0000313" key="3">
    <source>
        <dbReference type="EMBL" id="KAK4538583.1"/>
    </source>
</evidence>
<dbReference type="InterPro" id="IPR055261">
    <property type="entry name" value="PI_transfer_N"/>
</dbReference>
<feature type="domain" description="Phosphatidylinositol transfer protein N-terminal" evidence="2">
    <location>
        <begin position="1"/>
        <end position="252"/>
    </location>
</feature>
<protein>
    <recommendedName>
        <fullName evidence="2">Phosphatidylinositol transfer protein N-terminal domain-containing protein</fullName>
    </recommendedName>
</protein>
<dbReference type="FunFam" id="3.30.530.20:FF:000028">
    <property type="entry name" value="Phosphatidylinositol transfer protein 5"/>
    <property type="match status" value="1"/>
</dbReference>
<dbReference type="Pfam" id="PF02121">
    <property type="entry name" value="IP_trans"/>
    <property type="match status" value="1"/>
</dbReference>
<comment type="caution">
    <text evidence="3">The sequence shown here is derived from an EMBL/GenBank/DDBJ whole genome shotgun (WGS) entry which is preliminary data.</text>
</comment>
<dbReference type="GO" id="GO:0071944">
    <property type="term" value="C:cell periphery"/>
    <property type="evidence" value="ECO:0007669"/>
    <property type="project" value="UniProtKB-ARBA"/>
</dbReference>
<evidence type="ECO:0000313" key="4">
    <source>
        <dbReference type="Proteomes" id="UP001301350"/>
    </source>
</evidence>
<accession>A0AAV9J2L2</accession>
<proteinExistence type="predicted"/>
<keyword evidence="4" id="KW-1185">Reference proteome</keyword>
<dbReference type="InterPro" id="IPR023393">
    <property type="entry name" value="START-like_dom_sf"/>
</dbReference>
<feature type="region of interest" description="Disordered" evidence="1">
    <location>
        <begin position="270"/>
        <end position="313"/>
    </location>
</feature>
<evidence type="ECO:0000256" key="1">
    <source>
        <dbReference type="SAM" id="MobiDB-lite"/>
    </source>
</evidence>
<dbReference type="GO" id="GO:0005737">
    <property type="term" value="C:cytoplasm"/>
    <property type="evidence" value="ECO:0007669"/>
    <property type="project" value="UniProtKB-ARBA"/>
</dbReference>
<dbReference type="SUPFAM" id="SSF55961">
    <property type="entry name" value="Bet v1-like"/>
    <property type="match status" value="1"/>
</dbReference>
<dbReference type="GO" id="GO:0008526">
    <property type="term" value="F:phosphatidylinositol transfer activity"/>
    <property type="evidence" value="ECO:0007669"/>
    <property type="project" value="UniProtKB-ARBA"/>
</dbReference>
<sequence length="313" mass="36254">MLIKEYRLVLPCAVDEYFRAQLYMVARAAQQETGRRKGDGLVIEENRPFAADDACNTYNMPPGQYTKKIFYLRTKVPAFVRYIMPESALVMVERSWNAYPHCLTVYSNEWLGDKFTLVVETMHAADAGTQSNALRLRGEELRKRQVEYIDIACGAPRMEPHEDPTHWRSVHTGRGPLVPGRWQRDSRPIMCAYKLCKLEFRKWGLQTMVEEWGQKYGLRNTFVRYHRKLVCWMDEWIHMTIDDIRRMEDETAALTRQKYEHSLKFGGTHDGIDSDLEDGGSGSWHRDASLSPRANTSVDKANAADMPAERPLE</sequence>
<dbReference type="PANTHER" id="PTHR10658">
    <property type="entry name" value="PHOSPHATIDYLINOSITOL TRANSFER PROTEIN"/>
    <property type="match status" value="1"/>
</dbReference>
<dbReference type="EMBL" id="JANCYW010000018">
    <property type="protein sequence ID" value="KAK4538583.1"/>
    <property type="molecule type" value="Genomic_DNA"/>
</dbReference>
<dbReference type="AlphaFoldDB" id="A0AAV9J2L2"/>
<evidence type="ECO:0000259" key="2">
    <source>
        <dbReference type="Pfam" id="PF02121"/>
    </source>
</evidence>
<dbReference type="Proteomes" id="UP001301350">
    <property type="component" value="Unassembled WGS sequence"/>
</dbReference>
<name>A0AAV9J2L2_CYACA</name>
<dbReference type="Gene3D" id="3.30.530.20">
    <property type="match status" value="1"/>
</dbReference>
<organism evidence="3 4">
    <name type="scientific">Cyanidium caldarium</name>
    <name type="common">Red alga</name>
    <dbReference type="NCBI Taxonomy" id="2771"/>
    <lineage>
        <taxon>Eukaryota</taxon>
        <taxon>Rhodophyta</taxon>
        <taxon>Bangiophyceae</taxon>
        <taxon>Cyanidiales</taxon>
        <taxon>Cyanidiaceae</taxon>
        <taxon>Cyanidium</taxon>
    </lineage>
</organism>
<dbReference type="PANTHER" id="PTHR10658:SF11">
    <property type="entry name" value="VIBRATOR, ISOFORM B"/>
    <property type="match status" value="1"/>
</dbReference>
<gene>
    <name evidence="3" type="ORF">CDCA_CDCA18G4608</name>
</gene>
<reference evidence="3 4" key="1">
    <citation type="submission" date="2022-07" db="EMBL/GenBank/DDBJ databases">
        <title>Genome-wide signatures of adaptation to extreme environments.</title>
        <authorList>
            <person name="Cho C.H."/>
            <person name="Yoon H.S."/>
        </authorList>
    </citation>
    <scope>NUCLEOTIDE SEQUENCE [LARGE SCALE GENOMIC DNA]</scope>
    <source>
        <strain evidence="3 4">DBV 063 E5</strain>
    </source>
</reference>
<dbReference type="InterPro" id="IPR001666">
    <property type="entry name" value="PI_transfer"/>
</dbReference>